<evidence type="ECO:0000256" key="1">
    <source>
        <dbReference type="ARBA" id="ARBA00022649"/>
    </source>
</evidence>
<dbReference type="OrthoDB" id="2052979at2"/>
<proteinExistence type="inferred from homology"/>
<feature type="binding site" evidence="6">
    <location>
        <position position="186"/>
    </location>
    <ligand>
        <name>NAD(+)</name>
        <dbReference type="ChEBI" id="CHEBI:57540"/>
    </ligand>
</feature>
<evidence type="ECO:0000313" key="8">
    <source>
        <dbReference type="EMBL" id="SKB52784.1"/>
    </source>
</evidence>
<dbReference type="AlphaFoldDB" id="A0A1T5C028"/>
<feature type="domain" description="DarT" evidence="7">
    <location>
        <begin position="147"/>
        <end position="344"/>
    </location>
</feature>
<evidence type="ECO:0000256" key="4">
    <source>
        <dbReference type="ARBA" id="ARBA00022695"/>
    </source>
</evidence>
<comment type="similarity">
    <text evidence="6">Belongs to the DarT ADP-ribosyltransferase family.</text>
</comment>
<evidence type="ECO:0000256" key="6">
    <source>
        <dbReference type="PROSITE-ProRule" id="PRU01362"/>
    </source>
</evidence>
<evidence type="ECO:0000256" key="3">
    <source>
        <dbReference type="ARBA" id="ARBA00022679"/>
    </source>
</evidence>
<feature type="binding site" evidence="6">
    <location>
        <begin position="151"/>
        <end position="153"/>
    </location>
    <ligand>
        <name>NAD(+)</name>
        <dbReference type="ChEBI" id="CHEBI:57540"/>
    </ligand>
</feature>
<evidence type="ECO:0000259" key="7">
    <source>
        <dbReference type="PROSITE" id="PS52018"/>
    </source>
</evidence>
<feature type="active site" evidence="6">
    <location>
        <position position="296"/>
    </location>
</feature>
<gene>
    <name evidence="8" type="ORF">SAMN02745120_1904</name>
</gene>
<dbReference type="GO" id="GO:0016757">
    <property type="term" value="F:glycosyltransferase activity"/>
    <property type="evidence" value="ECO:0007669"/>
    <property type="project" value="UniProtKB-UniRule"/>
</dbReference>
<keyword evidence="2 6" id="KW-0328">Glycosyltransferase</keyword>
<keyword evidence="9" id="KW-1185">Reference proteome</keyword>
<keyword evidence="3 6" id="KW-0808">Transferase</keyword>
<dbReference type="GO" id="GO:0003677">
    <property type="term" value="F:DNA binding"/>
    <property type="evidence" value="ECO:0007669"/>
    <property type="project" value="UniProtKB-UniRule"/>
</dbReference>
<dbReference type="Pfam" id="PF14487">
    <property type="entry name" value="DarT"/>
    <property type="match status" value="1"/>
</dbReference>
<sequence>MDLKGVLVRHKVFGEGVIKQNDDQYLTVTFSEEDKKFVFPDALENFLTIIDFNIASAIDVEIQKMKQLESEKMRAQNEMMKKVQPSQSSTHHVGQPTQREEQVFSWSSTFDLSSLMEEFFPKRETLLNIKRDQESQVKQIIEKRNIEYLVHFTRLDNLHSILQNGLVPVSIQQKMKIPSIHNDEQRIDMKLDCTSCSVGFPNYKLFYTFREYKYPGTRWVIIVLDKDVLFSPTNIAYYCHTNAAGIFPRISSAKELCTANAFENMFCDSITTKENKLIQRESLKINDSITTDPQAEILISDIIDTNYIGCICFQNQQDIDDYIQQNGSEVINNYEHKIVPGFFDARKDYMFWKKE</sequence>
<dbReference type="InterPro" id="IPR029494">
    <property type="entry name" value="DarT"/>
</dbReference>
<keyword evidence="1 6" id="KW-1277">Toxin-antitoxin system</keyword>
<name>A0A1T5C028_9FIRM</name>
<accession>A0A1T5C028</accession>
<dbReference type="RefSeq" id="WP_079589738.1">
    <property type="nucleotide sequence ID" value="NZ_FUYN01000004.1"/>
</dbReference>
<evidence type="ECO:0000313" key="9">
    <source>
        <dbReference type="Proteomes" id="UP000243406"/>
    </source>
</evidence>
<evidence type="ECO:0000256" key="5">
    <source>
        <dbReference type="ARBA" id="ARBA00023125"/>
    </source>
</evidence>
<dbReference type="PROSITE" id="PS52018">
    <property type="entry name" value="DART"/>
    <property type="match status" value="1"/>
</dbReference>
<dbReference type="Proteomes" id="UP000243406">
    <property type="component" value="Unassembled WGS sequence"/>
</dbReference>
<keyword evidence="4 6" id="KW-0548">Nucleotidyltransferase</keyword>
<organism evidence="8 9">
    <name type="scientific">Acetoanaerobium noterae</name>
    <dbReference type="NCBI Taxonomy" id="745369"/>
    <lineage>
        <taxon>Bacteria</taxon>
        <taxon>Bacillati</taxon>
        <taxon>Bacillota</taxon>
        <taxon>Clostridia</taxon>
        <taxon>Peptostreptococcales</taxon>
        <taxon>Filifactoraceae</taxon>
        <taxon>Acetoanaerobium</taxon>
    </lineage>
</organism>
<evidence type="ECO:0000256" key="2">
    <source>
        <dbReference type="ARBA" id="ARBA00022676"/>
    </source>
</evidence>
<dbReference type="GO" id="GO:0016779">
    <property type="term" value="F:nucleotidyltransferase activity"/>
    <property type="evidence" value="ECO:0007669"/>
    <property type="project" value="UniProtKB-UniRule"/>
</dbReference>
<keyword evidence="5 6" id="KW-0238">DNA-binding</keyword>
<protein>
    <recommendedName>
        <fullName evidence="7">DarT domain-containing protein</fullName>
    </recommendedName>
</protein>
<feature type="active site" description="Proton acceptor" evidence="6">
    <location>
        <position position="186"/>
    </location>
</feature>
<comment type="catalytic activity">
    <reaction evidence="6">
        <text>a thymidine in DNA + NAD(+) = an N-(ADP-alpha-D-ribosyl)-thymidine in DNA + nicotinamide + H(+)</text>
        <dbReference type="Rhea" id="RHEA:71651"/>
        <dbReference type="Rhea" id="RHEA-COMP:13556"/>
        <dbReference type="Rhea" id="RHEA-COMP:18051"/>
        <dbReference type="ChEBI" id="CHEBI:15378"/>
        <dbReference type="ChEBI" id="CHEBI:17154"/>
        <dbReference type="ChEBI" id="CHEBI:57540"/>
        <dbReference type="ChEBI" id="CHEBI:137386"/>
        <dbReference type="ChEBI" id="CHEBI:191199"/>
    </reaction>
</comment>
<reference evidence="9" key="1">
    <citation type="submission" date="2017-02" db="EMBL/GenBank/DDBJ databases">
        <authorList>
            <person name="Varghese N."/>
            <person name="Submissions S."/>
        </authorList>
    </citation>
    <scope>NUCLEOTIDE SEQUENCE [LARGE SCALE GENOMIC DNA]</scope>
    <source>
        <strain evidence="9">ATCC 35199</strain>
    </source>
</reference>
<comment type="caution">
    <text evidence="6">Lacks conserved residue(s) required for the propagation of feature annotation.</text>
</comment>
<dbReference type="EMBL" id="FUYN01000004">
    <property type="protein sequence ID" value="SKB52784.1"/>
    <property type="molecule type" value="Genomic_DNA"/>
</dbReference>